<name>A0A4V3GFE9_9ACTN</name>
<dbReference type="SUPFAM" id="SSF160904">
    <property type="entry name" value="Jann2411-like"/>
    <property type="match status" value="1"/>
</dbReference>
<accession>A0A4V3GFE9</accession>
<dbReference type="InterPro" id="IPR010852">
    <property type="entry name" value="ABATE"/>
</dbReference>
<dbReference type="RefSeq" id="WP_134108478.1">
    <property type="nucleotide sequence ID" value="NZ_SODP01000003.1"/>
</dbReference>
<organism evidence="2 3">
    <name type="scientific">Kribbella pratensis</name>
    <dbReference type="NCBI Taxonomy" id="2512112"/>
    <lineage>
        <taxon>Bacteria</taxon>
        <taxon>Bacillati</taxon>
        <taxon>Actinomycetota</taxon>
        <taxon>Actinomycetes</taxon>
        <taxon>Propionibacteriales</taxon>
        <taxon>Kribbellaceae</taxon>
        <taxon>Kribbella</taxon>
    </lineage>
</organism>
<dbReference type="OrthoDB" id="3211108at2"/>
<dbReference type="Proteomes" id="UP000295146">
    <property type="component" value="Unassembled WGS sequence"/>
</dbReference>
<keyword evidence="3" id="KW-1185">Reference proteome</keyword>
<evidence type="ECO:0000313" key="2">
    <source>
        <dbReference type="EMBL" id="TDW66499.1"/>
    </source>
</evidence>
<dbReference type="EMBL" id="SODP01000003">
    <property type="protein sequence ID" value="TDW66499.1"/>
    <property type="molecule type" value="Genomic_DNA"/>
</dbReference>
<dbReference type="Pfam" id="PF11706">
    <property type="entry name" value="zf-CGNR"/>
    <property type="match status" value="1"/>
</dbReference>
<dbReference type="Gene3D" id="1.10.3300.10">
    <property type="entry name" value="Jann2411-like domain"/>
    <property type="match status" value="1"/>
</dbReference>
<evidence type="ECO:0000313" key="3">
    <source>
        <dbReference type="Proteomes" id="UP000295146"/>
    </source>
</evidence>
<reference evidence="2 3" key="1">
    <citation type="submission" date="2019-03" db="EMBL/GenBank/DDBJ databases">
        <title>Genomic Encyclopedia of Type Strains, Phase III (KMG-III): the genomes of soil and plant-associated and newly described type strains.</title>
        <authorList>
            <person name="Whitman W."/>
        </authorList>
    </citation>
    <scope>NUCLEOTIDE SEQUENCE [LARGE SCALE GENOMIC DNA]</scope>
    <source>
        <strain evidence="2 3">VKM Ac-2573</strain>
    </source>
</reference>
<evidence type="ECO:0000259" key="1">
    <source>
        <dbReference type="Pfam" id="PF11706"/>
    </source>
</evidence>
<proteinExistence type="predicted"/>
<dbReference type="Pfam" id="PF07336">
    <property type="entry name" value="ABATE"/>
    <property type="match status" value="1"/>
</dbReference>
<dbReference type="InterPro" id="IPR021005">
    <property type="entry name" value="Znf_CGNR"/>
</dbReference>
<protein>
    <submittedName>
        <fullName evidence="2">CGNR zinc finger protein</fullName>
    </submittedName>
</protein>
<comment type="caution">
    <text evidence="2">The sequence shown here is derived from an EMBL/GenBank/DDBJ whole genome shotgun (WGS) entry which is preliminary data.</text>
</comment>
<dbReference type="InterPro" id="IPR023286">
    <property type="entry name" value="ABATE_dom_sf"/>
</dbReference>
<feature type="domain" description="Zinc finger CGNR" evidence="1">
    <location>
        <begin position="175"/>
        <end position="215"/>
    </location>
</feature>
<dbReference type="AlphaFoldDB" id="A0A4V3GFE9"/>
<gene>
    <name evidence="2" type="ORF">EV653_6528</name>
</gene>
<sequence length="218" mass="23468">MSTLAFALAATIKHDGRGGVADLLATPAEAAAWLADNQHLVTEVLGRPPAGPESAGGAISGTKLATGVEFLPETRRVGKDEALWRELVEVRRAVRALFARAVAPGAPSKADADRLMDADVAVRAVNRAAERLGARELEWPAGGEPVLRWAGRTDDLIAAVGRSTIEFLTGPDRGRLRACPAARCVKYFLQDDPRQTWCSASCGNRERVNRHYRKRHAG</sequence>
<dbReference type="PANTHER" id="PTHR35525">
    <property type="entry name" value="BLL6575 PROTEIN"/>
    <property type="match status" value="1"/>
</dbReference>
<dbReference type="PANTHER" id="PTHR35525:SF3">
    <property type="entry name" value="BLL6575 PROTEIN"/>
    <property type="match status" value="1"/>
</dbReference>